<dbReference type="InterPro" id="IPR011129">
    <property type="entry name" value="CSD"/>
</dbReference>
<dbReference type="SUPFAM" id="SSF50249">
    <property type="entry name" value="Nucleic acid-binding proteins"/>
    <property type="match status" value="2"/>
</dbReference>
<dbReference type="GO" id="GO:0003676">
    <property type="term" value="F:nucleic acid binding"/>
    <property type="evidence" value="ECO:0007669"/>
    <property type="project" value="InterPro"/>
</dbReference>
<sequence length="198" mass="21726">MTMETIAASVLDAPAEHGWAGDALSGQVHELERHSGTVKWFDATRGFGFVVADGDSGDVLIHFSVLRDHGRRSLPEGARVECLAVRRERGLQARRLLSFDLSTATGPDLDLLSAPRDRVDPLELTDSAGLPEPVRVKWFNRLKGYGFLIRDSDSADVFVHMETFRRAGILEIEPDLPLTARIAEGRKGPLAVSVTARI</sequence>
<accession>A0A0E9MNQ3</accession>
<dbReference type="EMBL" id="BBWU01000028">
    <property type="protein sequence ID" value="GAO39179.1"/>
    <property type="molecule type" value="Genomic_DNA"/>
</dbReference>
<dbReference type="PROSITE" id="PS51857">
    <property type="entry name" value="CSD_2"/>
    <property type="match status" value="2"/>
</dbReference>
<feature type="domain" description="CSD" evidence="1">
    <location>
        <begin position="131"/>
        <end position="196"/>
    </location>
</feature>
<comment type="caution">
    <text evidence="2">The sequence shown here is derived from an EMBL/GenBank/DDBJ whole genome shotgun (WGS) entry which is preliminary data.</text>
</comment>
<dbReference type="InterPro" id="IPR050181">
    <property type="entry name" value="Cold_shock_domain"/>
</dbReference>
<keyword evidence="3" id="KW-1185">Reference proteome</keyword>
<name>A0A0E9MNQ3_9SPHN</name>
<gene>
    <name evidence="2" type="ORF">SCH01S_28_00380</name>
</gene>
<dbReference type="PANTHER" id="PTHR11544">
    <property type="entry name" value="COLD SHOCK DOMAIN CONTAINING PROTEINS"/>
    <property type="match status" value="1"/>
</dbReference>
<dbReference type="Pfam" id="PF00313">
    <property type="entry name" value="CSD"/>
    <property type="match status" value="2"/>
</dbReference>
<dbReference type="InterPro" id="IPR012340">
    <property type="entry name" value="NA-bd_OB-fold"/>
</dbReference>
<dbReference type="Proteomes" id="UP000033202">
    <property type="component" value="Unassembled WGS sequence"/>
</dbReference>
<evidence type="ECO:0000313" key="2">
    <source>
        <dbReference type="EMBL" id="GAO39179.1"/>
    </source>
</evidence>
<evidence type="ECO:0000313" key="3">
    <source>
        <dbReference type="Proteomes" id="UP000033202"/>
    </source>
</evidence>
<protein>
    <submittedName>
        <fullName evidence="2">Putative cold shock protein</fullName>
    </submittedName>
</protein>
<organism evidence="2 3">
    <name type="scientific">Sphingomonas changbaiensis NBRC 104936</name>
    <dbReference type="NCBI Taxonomy" id="1219043"/>
    <lineage>
        <taxon>Bacteria</taxon>
        <taxon>Pseudomonadati</taxon>
        <taxon>Pseudomonadota</taxon>
        <taxon>Alphaproteobacteria</taxon>
        <taxon>Sphingomonadales</taxon>
        <taxon>Sphingomonadaceae</taxon>
        <taxon>Sphingomonas</taxon>
    </lineage>
</organism>
<dbReference type="InterPro" id="IPR002059">
    <property type="entry name" value="CSP_DNA-bd"/>
</dbReference>
<evidence type="ECO:0000259" key="1">
    <source>
        <dbReference type="PROSITE" id="PS51857"/>
    </source>
</evidence>
<dbReference type="SMART" id="SM00357">
    <property type="entry name" value="CSP"/>
    <property type="match status" value="2"/>
</dbReference>
<dbReference type="CDD" id="cd04458">
    <property type="entry name" value="CSP_CDS"/>
    <property type="match status" value="2"/>
</dbReference>
<dbReference type="PRINTS" id="PR00050">
    <property type="entry name" value="COLDSHOCK"/>
</dbReference>
<feature type="domain" description="CSD" evidence="1">
    <location>
        <begin position="33"/>
        <end position="98"/>
    </location>
</feature>
<dbReference type="AlphaFoldDB" id="A0A0E9MNQ3"/>
<reference evidence="2 3" key="1">
    <citation type="submission" date="2015-04" db="EMBL/GenBank/DDBJ databases">
        <title>Whole genome shotgun sequence of Sphingomonas changbaiensis NBRC 104936.</title>
        <authorList>
            <person name="Katano-Makiyama Y."/>
            <person name="Hosoyama A."/>
            <person name="Hashimoto M."/>
            <person name="Noguchi M."/>
            <person name="Tsuchikane K."/>
            <person name="Ohji S."/>
            <person name="Yamazoe A."/>
            <person name="Ichikawa N."/>
            <person name="Kimura A."/>
            <person name="Fujita N."/>
        </authorList>
    </citation>
    <scope>NUCLEOTIDE SEQUENCE [LARGE SCALE GENOMIC DNA]</scope>
    <source>
        <strain evidence="2 3">NBRC 104936</strain>
    </source>
</reference>
<dbReference type="GO" id="GO:0005829">
    <property type="term" value="C:cytosol"/>
    <property type="evidence" value="ECO:0007669"/>
    <property type="project" value="UniProtKB-ARBA"/>
</dbReference>
<dbReference type="STRING" id="1219043.SCH01S_28_00380"/>
<proteinExistence type="predicted"/>
<dbReference type="Gene3D" id="2.40.50.140">
    <property type="entry name" value="Nucleic acid-binding proteins"/>
    <property type="match status" value="2"/>
</dbReference>